<dbReference type="RefSeq" id="XP_049123211.1">
    <property type="nucleotide sequence ID" value="XM_049267254.1"/>
</dbReference>
<evidence type="ECO:0000313" key="3">
    <source>
        <dbReference type="Proteomes" id="UP001055115"/>
    </source>
</evidence>
<sequence>MHKLVKRNYVSHDSRTEDEDDNRSTGSSNADKVRDTEPYASDREHMLSPFSMQHRRSWDEEIHSGLNPIFKELRARQAASYEKPFLTGDDILVLHLASGRGPT</sequence>
<feature type="compositionally biased region" description="Basic and acidic residues" evidence="1">
    <location>
        <begin position="31"/>
        <end position="46"/>
    </location>
</feature>
<feature type="region of interest" description="Disordered" evidence="1">
    <location>
        <begin position="1"/>
        <end position="48"/>
    </location>
</feature>
<reference evidence="2 3" key="1">
    <citation type="submission" date="2022-03" db="EMBL/GenBank/DDBJ databases">
        <title>Genome data of Colletotrichum spp.</title>
        <authorList>
            <person name="Utami Y.D."/>
            <person name="Hiruma K."/>
        </authorList>
    </citation>
    <scope>NUCLEOTIDE SEQUENCE [LARGE SCALE GENOMIC DNA]</scope>
    <source>
        <strain evidence="2 3">MAFF 239500</strain>
    </source>
</reference>
<gene>
    <name evidence="2" type="ORF">ColSpa_01042</name>
</gene>
<accession>A0AA37L361</accession>
<organism evidence="2 3">
    <name type="scientific">Colletotrichum spaethianum</name>
    <dbReference type="NCBI Taxonomy" id="700344"/>
    <lineage>
        <taxon>Eukaryota</taxon>
        <taxon>Fungi</taxon>
        <taxon>Dikarya</taxon>
        <taxon>Ascomycota</taxon>
        <taxon>Pezizomycotina</taxon>
        <taxon>Sordariomycetes</taxon>
        <taxon>Hypocreomycetidae</taxon>
        <taxon>Glomerellales</taxon>
        <taxon>Glomerellaceae</taxon>
        <taxon>Colletotrichum</taxon>
        <taxon>Colletotrichum spaethianum species complex</taxon>
    </lineage>
</organism>
<keyword evidence="3" id="KW-1185">Reference proteome</keyword>
<dbReference type="AlphaFoldDB" id="A0AA37L361"/>
<evidence type="ECO:0000313" key="2">
    <source>
        <dbReference type="EMBL" id="GKT40861.1"/>
    </source>
</evidence>
<dbReference type="EMBL" id="BQXU01000002">
    <property type="protein sequence ID" value="GKT40861.1"/>
    <property type="molecule type" value="Genomic_DNA"/>
</dbReference>
<dbReference type="Proteomes" id="UP001055115">
    <property type="component" value="Unassembled WGS sequence"/>
</dbReference>
<protein>
    <submittedName>
        <fullName evidence="2">Uncharacterized protein</fullName>
    </submittedName>
</protein>
<evidence type="ECO:0000256" key="1">
    <source>
        <dbReference type="SAM" id="MobiDB-lite"/>
    </source>
</evidence>
<dbReference type="GeneID" id="73321844"/>
<name>A0AA37L361_9PEZI</name>
<proteinExistence type="predicted"/>
<comment type="caution">
    <text evidence="2">The sequence shown here is derived from an EMBL/GenBank/DDBJ whole genome shotgun (WGS) entry which is preliminary data.</text>
</comment>